<dbReference type="OrthoDB" id="4762520at2"/>
<accession>A0A1X0BYC9</accession>
<evidence type="ECO:0000256" key="1">
    <source>
        <dbReference type="SAM" id="MobiDB-lite"/>
    </source>
</evidence>
<dbReference type="Pfam" id="PF16751">
    <property type="entry name" value="RsdA_SigD_bd"/>
    <property type="match status" value="1"/>
</dbReference>
<organism evidence="3 4">
    <name type="scientific">Mycolicibacterium celeriflavum</name>
    <name type="common">Mycobacterium celeriflavum</name>
    <dbReference type="NCBI Taxonomy" id="1249101"/>
    <lineage>
        <taxon>Bacteria</taxon>
        <taxon>Bacillati</taxon>
        <taxon>Actinomycetota</taxon>
        <taxon>Actinomycetes</taxon>
        <taxon>Mycobacteriales</taxon>
        <taxon>Mycobacteriaceae</taxon>
        <taxon>Mycolicibacterium</taxon>
    </lineage>
</organism>
<dbReference type="EMBL" id="AP022591">
    <property type="protein sequence ID" value="BBY43905.1"/>
    <property type="molecule type" value="Genomic_DNA"/>
</dbReference>
<feature type="compositionally biased region" description="Low complexity" evidence="1">
    <location>
        <begin position="226"/>
        <end position="289"/>
    </location>
</feature>
<protein>
    <submittedName>
        <fullName evidence="3">Uncharacterized protein</fullName>
    </submittedName>
</protein>
<proteinExistence type="predicted"/>
<dbReference type="STRING" id="1249101.BST21_06460"/>
<feature type="compositionally biased region" description="Pro residues" evidence="1">
    <location>
        <begin position="290"/>
        <end position="309"/>
    </location>
</feature>
<feature type="region of interest" description="Disordered" evidence="1">
    <location>
        <begin position="200"/>
        <end position="376"/>
    </location>
</feature>
<dbReference type="InterPro" id="IPR031928">
    <property type="entry name" value="RsdA_SigD-bd"/>
</dbReference>
<sequence length="376" mass="39104">MPDFGRWTSNGGDPSLNELNRTDRFLDALAHQQPVYSTDPSEAELAQLMAGWRDEVREAPLTATVTPRDAVLALDRAAASHRRTRTSLAVVGSAAAAVLCIAGFGAVVAGSGPGDSLYGLRTALFGEQQDTRQDAVVLAAQTQMAEVQQLIDQGQWQAAQDKLQTLTTTVATVNDSARKEELVSQWQELTVKVEAQNPAATVPPGAPLPSFPDVPAVVLDTPPGATTSSTTSPQTTTSPTTTPSSSSPTTSPSSSQPSTTPSSPSPSSQVPTLLPSTPTSVPGTALPTPTNTPRPTPLPTSAPGTPLPTPTADTPLPTTSRIPVPTPSSRPSVVEQQESEQPSAKPSSEQPIVEAPEPQREITTTVLVPDAVEEPS</sequence>
<evidence type="ECO:0000256" key="2">
    <source>
        <dbReference type="SAM" id="Phobius"/>
    </source>
</evidence>
<feature type="transmembrane region" description="Helical" evidence="2">
    <location>
        <begin position="88"/>
        <end position="109"/>
    </location>
</feature>
<evidence type="ECO:0000313" key="3">
    <source>
        <dbReference type="EMBL" id="BBY43905.1"/>
    </source>
</evidence>
<name>A0A1X0BYC9_MYCCF</name>
<keyword evidence="2" id="KW-0472">Membrane</keyword>
<gene>
    <name evidence="3" type="ORF">MCEL_22000</name>
</gene>
<dbReference type="RefSeq" id="WP_083000919.1">
    <property type="nucleotide sequence ID" value="NZ_AP022591.1"/>
</dbReference>
<dbReference type="KEGG" id="mcee:MCEL_22000"/>
<evidence type="ECO:0000313" key="4">
    <source>
        <dbReference type="Proteomes" id="UP000466431"/>
    </source>
</evidence>
<keyword evidence="2" id="KW-1133">Transmembrane helix</keyword>
<keyword evidence="4" id="KW-1185">Reference proteome</keyword>
<reference evidence="3 4" key="1">
    <citation type="journal article" date="2019" name="Emerg. Microbes Infect.">
        <title>Comprehensive subspecies identification of 175 nontuberculous mycobacteria species based on 7547 genomic profiles.</title>
        <authorList>
            <person name="Matsumoto Y."/>
            <person name="Kinjo T."/>
            <person name="Motooka D."/>
            <person name="Nabeya D."/>
            <person name="Jung N."/>
            <person name="Uechi K."/>
            <person name="Horii T."/>
            <person name="Iida T."/>
            <person name="Fujita J."/>
            <person name="Nakamura S."/>
        </authorList>
    </citation>
    <scope>NUCLEOTIDE SEQUENCE [LARGE SCALE GENOMIC DNA]</scope>
    <source>
        <strain evidence="3 4">JCM 18439</strain>
    </source>
</reference>
<feature type="compositionally biased region" description="Polar residues" evidence="1">
    <location>
        <begin position="335"/>
        <end position="350"/>
    </location>
</feature>
<keyword evidence="2" id="KW-0812">Transmembrane</keyword>
<dbReference type="AlphaFoldDB" id="A0A1X0BYC9"/>
<dbReference type="Gene3D" id="6.10.250.1300">
    <property type="match status" value="1"/>
</dbReference>
<feature type="compositionally biased region" description="Low complexity" evidence="1">
    <location>
        <begin position="310"/>
        <end position="334"/>
    </location>
</feature>
<dbReference type="Proteomes" id="UP000466431">
    <property type="component" value="Chromosome"/>
</dbReference>